<comment type="caution">
    <text evidence="2">The sequence shown here is derived from an EMBL/GenBank/DDBJ whole genome shotgun (WGS) entry which is preliminary data.</text>
</comment>
<evidence type="ECO:0000256" key="1">
    <source>
        <dbReference type="SAM" id="MobiDB-lite"/>
    </source>
</evidence>
<dbReference type="Proteomes" id="UP001235343">
    <property type="component" value="Unassembled WGS sequence"/>
</dbReference>
<dbReference type="EMBL" id="JASTZU010000063">
    <property type="protein sequence ID" value="MDL4842944.1"/>
    <property type="molecule type" value="Genomic_DNA"/>
</dbReference>
<feature type="compositionally biased region" description="Acidic residues" evidence="1">
    <location>
        <begin position="97"/>
        <end position="113"/>
    </location>
</feature>
<name>A0ABT7LBY9_9BACI</name>
<dbReference type="RefSeq" id="WP_285934235.1">
    <property type="nucleotide sequence ID" value="NZ_JASTZU010000063.1"/>
</dbReference>
<gene>
    <name evidence="2" type="ORF">QQS35_21125</name>
</gene>
<feature type="region of interest" description="Disordered" evidence="1">
    <location>
        <begin position="18"/>
        <end position="134"/>
    </location>
</feature>
<feature type="compositionally biased region" description="Basic and acidic residues" evidence="1">
    <location>
        <begin position="114"/>
        <end position="124"/>
    </location>
</feature>
<feature type="compositionally biased region" description="Basic and acidic residues" evidence="1">
    <location>
        <begin position="87"/>
        <end position="96"/>
    </location>
</feature>
<proteinExistence type="predicted"/>
<protein>
    <submittedName>
        <fullName evidence="2">CotO family spore coat protein</fullName>
    </submittedName>
</protein>
<evidence type="ECO:0000313" key="3">
    <source>
        <dbReference type="Proteomes" id="UP001235343"/>
    </source>
</evidence>
<dbReference type="InterPro" id="IPR025439">
    <property type="entry name" value="Spore_coat_CotO"/>
</dbReference>
<feature type="compositionally biased region" description="Basic and acidic residues" evidence="1">
    <location>
        <begin position="62"/>
        <end position="72"/>
    </location>
</feature>
<reference evidence="2 3" key="1">
    <citation type="submission" date="2023-06" db="EMBL/GenBank/DDBJ databases">
        <title>Aquibacillus rhizosphaerae LR5S19.</title>
        <authorList>
            <person name="Sun J.-Q."/>
        </authorList>
    </citation>
    <scope>NUCLEOTIDE SEQUENCE [LARGE SCALE GENOMIC DNA]</scope>
    <source>
        <strain evidence="2 3">LR5S19</strain>
    </source>
</reference>
<keyword evidence="2" id="KW-0946">Virion</keyword>
<feature type="compositionally biased region" description="Basic residues" evidence="1">
    <location>
        <begin position="52"/>
        <end position="61"/>
    </location>
</feature>
<feature type="compositionally biased region" description="Acidic residues" evidence="1">
    <location>
        <begin position="75"/>
        <end position="86"/>
    </location>
</feature>
<sequence length="209" mass="24683">MKRKKAYAKNPMLYISQPEFKQPTASMQSKYRTPKKKKERQPMNLDVSDRAKKIKKKKPKVKPIEKEEKDFIYGDQEDVIEEIQDDNNEKSEKTSDESVDTDSEYVTGNEDEGESKSNKKDENQNKSVIRPQTGRKRFGDMTIEEKIYYFVGLPSQVPRMKCEVLTENERHRGVITDYRDEFVHMITVKRPRNKTIPIDEIKKIRLISF</sequence>
<keyword evidence="2" id="KW-0167">Capsid protein</keyword>
<accession>A0ABT7LBY9</accession>
<evidence type="ECO:0000313" key="2">
    <source>
        <dbReference type="EMBL" id="MDL4842944.1"/>
    </source>
</evidence>
<keyword evidence="3" id="KW-1185">Reference proteome</keyword>
<dbReference type="Pfam" id="PF14153">
    <property type="entry name" value="Spore_coat_CotO"/>
    <property type="match status" value="1"/>
</dbReference>
<organism evidence="2 3">
    <name type="scientific">Aquibacillus rhizosphaerae</name>
    <dbReference type="NCBI Taxonomy" id="3051431"/>
    <lineage>
        <taxon>Bacteria</taxon>
        <taxon>Bacillati</taxon>
        <taxon>Bacillota</taxon>
        <taxon>Bacilli</taxon>
        <taxon>Bacillales</taxon>
        <taxon>Bacillaceae</taxon>
        <taxon>Aquibacillus</taxon>
    </lineage>
</organism>